<gene>
    <name evidence="1" type="ORF">ILEXP_LOCUS30505</name>
</gene>
<comment type="caution">
    <text evidence="1">The sequence shown here is derived from an EMBL/GenBank/DDBJ whole genome shotgun (WGS) entry which is preliminary data.</text>
</comment>
<evidence type="ECO:0000313" key="2">
    <source>
        <dbReference type="Proteomes" id="UP001642360"/>
    </source>
</evidence>
<dbReference type="Proteomes" id="UP001642360">
    <property type="component" value="Unassembled WGS sequence"/>
</dbReference>
<dbReference type="AlphaFoldDB" id="A0ABC8SWX2"/>
<sequence length="105" mass="11861">MLMVEMGVDFSDANGVACLWASLDPYILLRQPPNPHLLLRQPLIVPPNPYSYSSSPTPIPNVDNTPKPKTHLWQPIPYQHRKSLNPIPPPTVFRCPIIKQENSTL</sequence>
<protein>
    <submittedName>
        <fullName evidence="1">Uncharacterized protein</fullName>
    </submittedName>
</protein>
<keyword evidence="2" id="KW-1185">Reference proteome</keyword>
<proteinExistence type="predicted"/>
<accession>A0ABC8SWX2</accession>
<organism evidence="1 2">
    <name type="scientific">Ilex paraguariensis</name>
    <name type="common">yerba mate</name>
    <dbReference type="NCBI Taxonomy" id="185542"/>
    <lineage>
        <taxon>Eukaryota</taxon>
        <taxon>Viridiplantae</taxon>
        <taxon>Streptophyta</taxon>
        <taxon>Embryophyta</taxon>
        <taxon>Tracheophyta</taxon>
        <taxon>Spermatophyta</taxon>
        <taxon>Magnoliopsida</taxon>
        <taxon>eudicotyledons</taxon>
        <taxon>Gunneridae</taxon>
        <taxon>Pentapetalae</taxon>
        <taxon>asterids</taxon>
        <taxon>campanulids</taxon>
        <taxon>Aquifoliales</taxon>
        <taxon>Aquifoliaceae</taxon>
        <taxon>Ilex</taxon>
    </lineage>
</organism>
<reference evidence="1 2" key="1">
    <citation type="submission" date="2024-02" db="EMBL/GenBank/DDBJ databases">
        <authorList>
            <person name="Vignale AGUSTIN F."/>
            <person name="Sosa J E."/>
            <person name="Modenutti C."/>
        </authorList>
    </citation>
    <scope>NUCLEOTIDE SEQUENCE [LARGE SCALE GENOMIC DNA]</scope>
</reference>
<dbReference type="EMBL" id="CAUOFW020003724">
    <property type="protein sequence ID" value="CAK9161686.1"/>
    <property type="molecule type" value="Genomic_DNA"/>
</dbReference>
<evidence type="ECO:0000313" key="1">
    <source>
        <dbReference type="EMBL" id="CAK9161686.1"/>
    </source>
</evidence>
<name>A0ABC8SWX2_9AQUA</name>